<evidence type="ECO:0000256" key="6">
    <source>
        <dbReference type="ARBA" id="ARBA00022982"/>
    </source>
</evidence>
<feature type="binding site" description="axial binding residue" evidence="9">
    <location>
        <position position="44"/>
    </location>
    <ligand>
        <name>heme c</name>
        <dbReference type="ChEBI" id="CHEBI:61717"/>
        <label>1</label>
    </ligand>
    <ligandPart>
        <name>Fe</name>
        <dbReference type="ChEBI" id="CHEBI:18248"/>
    </ligandPart>
</feature>
<evidence type="ECO:0000256" key="2">
    <source>
        <dbReference type="ARBA" id="ARBA00022448"/>
    </source>
</evidence>
<evidence type="ECO:0000256" key="3">
    <source>
        <dbReference type="ARBA" id="ARBA00022617"/>
    </source>
</evidence>
<dbReference type="GO" id="GO:0042597">
    <property type="term" value="C:periplasmic space"/>
    <property type="evidence" value="ECO:0007669"/>
    <property type="project" value="UniProtKB-SubCell"/>
</dbReference>
<evidence type="ECO:0000313" key="12">
    <source>
        <dbReference type="EMBL" id="QJC55897.1"/>
    </source>
</evidence>
<evidence type="ECO:0000313" key="13">
    <source>
        <dbReference type="Proteomes" id="UP000502041"/>
    </source>
</evidence>
<feature type="binding site" description="covalent" evidence="8">
    <location>
        <position position="40"/>
    </location>
    <ligand>
        <name>heme c</name>
        <dbReference type="ChEBI" id="CHEBI:61717"/>
        <label>1</label>
    </ligand>
</feature>
<dbReference type="InterPro" id="IPR009056">
    <property type="entry name" value="Cyt_c-like_dom"/>
</dbReference>
<dbReference type="Pfam" id="PF00034">
    <property type="entry name" value="Cytochrom_C"/>
    <property type="match status" value="2"/>
</dbReference>
<keyword evidence="10" id="KW-0732">Signal</keyword>
<dbReference type="PANTHER" id="PTHR33751">
    <property type="entry name" value="CBB3-TYPE CYTOCHROME C OXIDASE SUBUNIT FIXP"/>
    <property type="match status" value="1"/>
</dbReference>
<sequence>MNFTSKLFSVPALVFGALLGLQMSASAQDIDAGRVKAQACAACHGATGNSVSAEIPNLAGQSWRYIYVQLKDYQSGRRTNPIMSAMAAPLSREDMINIGTYFEAQPAKPSTFKADPGRIQLGKAKSEETLCAMCHLGGFAGQNEIPKVAGQNYDYIVAQLHAFKTRTRHNDAGNMTSVSQTLSDEDIINLGHYITSLR</sequence>
<feature type="chain" id="PRO_5026165734" evidence="10">
    <location>
        <begin position="28"/>
        <end position="198"/>
    </location>
</feature>
<evidence type="ECO:0000256" key="8">
    <source>
        <dbReference type="PIRSR" id="PIRSR000005-1"/>
    </source>
</evidence>
<feature type="domain" description="Cytochrome c" evidence="11">
    <location>
        <begin position="28"/>
        <end position="106"/>
    </location>
</feature>
<dbReference type="EMBL" id="CP051461">
    <property type="protein sequence ID" value="QJC55897.1"/>
    <property type="molecule type" value="Genomic_DNA"/>
</dbReference>
<comment type="subcellular location">
    <subcellularLocation>
        <location evidence="1">Periplasm</location>
    </subcellularLocation>
</comment>
<feature type="binding site" description="axial binding residue" evidence="9">
    <location>
        <position position="83"/>
    </location>
    <ligand>
        <name>heme c</name>
        <dbReference type="ChEBI" id="CHEBI:61717"/>
        <label>1</label>
    </ligand>
    <ligandPart>
        <name>Fe</name>
        <dbReference type="ChEBI" id="CHEBI:18248"/>
    </ligandPart>
</feature>
<dbReference type="KEGG" id="pvac:HC248_01181"/>
<dbReference type="PROSITE" id="PS51007">
    <property type="entry name" value="CYTC"/>
    <property type="match status" value="2"/>
</dbReference>
<evidence type="ECO:0000256" key="5">
    <source>
        <dbReference type="ARBA" id="ARBA00022764"/>
    </source>
</evidence>
<keyword evidence="2" id="KW-0813">Transport</keyword>
<dbReference type="InterPro" id="IPR024167">
    <property type="entry name" value="Cytochrome_c4-like"/>
</dbReference>
<evidence type="ECO:0000256" key="9">
    <source>
        <dbReference type="PIRSR" id="PIRSR000005-2"/>
    </source>
</evidence>
<dbReference type="Gene3D" id="1.10.760.10">
    <property type="entry name" value="Cytochrome c-like domain"/>
    <property type="match status" value="2"/>
</dbReference>
<feature type="binding site" description="axial binding residue" evidence="9">
    <location>
        <position position="135"/>
    </location>
    <ligand>
        <name>heme c</name>
        <dbReference type="ChEBI" id="CHEBI:61717"/>
        <label>2</label>
    </ligand>
    <ligandPart>
        <name>Fe</name>
        <dbReference type="ChEBI" id="CHEBI:18248"/>
    </ligandPart>
</feature>
<proteinExistence type="predicted"/>
<name>A0A6H2H803_9BURK</name>
<dbReference type="RefSeq" id="WP_168921690.1">
    <property type="nucleotide sequence ID" value="NZ_CP051461.1"/>
</dbReference>
<dbReference type="InterPro" id="IPR036909">
    <property type="entry name" value="Cyt_c-like_dom_sf"/>
</dbReference>
<keyword evidence="6" id="KW-0249">Electron transport</keyword>
<feature type="domain" description="Cytochrome c" evidence="11">
    <location>
        <begin position="117"/>
        <end position="198"/>
    </location>
</feature>
<dbReference type="Proteomes" id="UP000502041">
    <property type="component" value="Chromosome"/>
</dbReference>
<dbReference type="InterPro" id="IPR050597">
    <property type="entry name" value="Cytochrome_c_Oxidase_Subunit"/>
</dbReference>
<dbReference type="GO" id="GO:0020037">
    <property type="term" value="F:heme binding"/>
    <property type="evidence" value="ECO:0007669"/>
    <property type="project" value="InterPro"/>
</dbReference>
<keyword evidence="3 8" id="KW-0349">Heme</keyword>
<reference evidence="12 13" key="1">
    <citation type="submission" date="2020-04" db="EMBL/GenBank/DDBJ databases">
        <title>Complete genome of a Psychrophilic, Marine, Gas Vacuolate Bacterium Polaromonas vacuolata KCTC 22033T.</title>
        <authorList>
            <person name="Hwang K."/>
            <person name="Kim K.M."/>
        </authorList>
    </citation>
    <scope>NUCLEOTIDE SEQUENCE [LARGE SCALE GENOMIC DNA]</scope>
    <source>
        <strain evidence="12 13">KCTC 22033</strain>
    </source>
</reference>
<dbReference type="GO" id="GO:0005506">
    <property type="term" value="F:iron ion binding"/>
    <property type="evidence" value="ECO:0007669"/>
    <property type="project" value="InterPro"/>
</dbReference>
<gene>
    <name evidence="12" type="primary">cc4_2</name>
    <name evidence="12" type="ORF">HC248_01181</name>
</gene>
<evidence type="ECO:0000259" key="11">
    <source>
        <dbReference type="PROSITE" id="PS51007"/>
    </source>
</evidence>
<keyword evidence="4 9" id="KW-0479">Metal-binding</keyword>
<keyword evidence="13" id="KW-1185">Reference proteome</keyword>
<feature type="binding site" description="axial binding residue" evidence="9">
    <location>
        <position position="175"/>
    </location>
    <ligand>
        <name>heme c</name>
        <dbReference type="ChEBI" id="CHEBI:61717"/>
        <label>2</label>
    </ligand>
    <ligandPart>
        <name>Fe</name>
        <dbReference type="ChEBI" id="CHEBI:18248"/>
    </ligandPart>
</feature>
<keyword evidence="7 9" id="KW-0408">Iron</keyword>
<evidence type="ECO:0000256" key="1">
    <source>
        <dbReference type="ARBA" id="ARBA00004418"/>
    </source>
</evidence>
<keyword evidence="5" id="KW-0574">Periplasm</keyword>
<protein>
    <submittedName>
        <fullName evidence="12">Cytochrome c4</fullName>
    </submittedName>
</protein>
<feature type="signal peptide" evidence="10">
    <location>
        <begin position="1"/>
        <end position="27"/>
    </location>
</feature>
<evidence type="ECO:0000256" key="10">
    <source>
        <dbReference type="SAM" id="SignalP"/>
    </source>
</evidence>
<feature type="binding site" description="covalent" evidence="8">
    <location>
        <position position="134"/>
    </location>
    <ligand>
        <name>heme c</name>
        <dbReference type="ChEBI" id="CHEBI:61717"/>
        <label>2</label>
    </ligand>
</feature>
<dbReference type="SUPFAM" id="SSF46626">
    <property type="entry name" value="Cytochrome c"/>
    <property type="match status" value="2"/>
</dbReference>
<dbReference type="GO" id="GO:0009055">
    <property type="term" value="F:electron transfer activity"/>
    <property type="evidence" value="ECO:0007669"/>
    <property type="project" value="InterPro"/>
</dbReference>
<evidence type="ECO:0000256" key="7">
    <source>
        <dbReference type="ARBA" id="ARBA00023004"/>
    </source>
</evidence>
<feature type="binding site" description="covalent" evidence="8">
    <location>
        <position position="43"/>
    </location>
    <ligand>
        <name>heme c</name>
        <dbReference type="ChEBI" id="CHEBI:61717"/>
        <label>1</label>
    </ligand>
</feature>
<organism evidence="12 13">
    <name type="scientific">Polaromonas vacuolata</name>
    <dbReference type="NCBI Taxonomy" id="37448"/>
    <lineage>
        <taxon>Bacteria</taxon>
        <taxon>Pseudomonadati</taxon>
        <taxon>Pseudomonadota</taxon>
        <taxon>Betaproteobacteria</taxon>
        <taxon>Burkholderiales</taxon>
        <taxon>Comamonadaceae</taxon>
        <taxon>Polaromonas</taxon>
    </lineage>
</organism>
<comment type="PTM">
    <text evidence="8">Binds 2 heme c groups covalently per subunit.</text>
</comment>
<evidence type="ECO:0000256" key="4">
    <source>
        <dbReference type="ARBA" id="ARBA00022723"/>
    </source>
</evidence>
<feature type="binding site" description="covalent" evidence="8">
    <location>
        <position position="131"/>
    </location>
    <ligand>
        <name>heme c</name>
        <dbReference type="ChEBI" id="CHEBI:61717"/>
        <label>2</label>
    </ligand>
</feature>
<dbReference type="PIRSF" id="PIRSF000005">
    <property type="entry name" value="Cytochrome_c4"/>
    <property type="match status" value="1"/>
</dbReference>
<dbReference type="PANTHER" id="PTHR33751:SF9">
    <property type="entry name" value="CYTOCHROME C4"/>
    <property type="match status" value="1"/>
</dbReference>
<accession>A0A6H2H803</accession>
<dbReference type="AlphaFoldDB" id="A0A6H2H803"/>